<feature type="chain" id="PRO_5026659831" evidence="2">
    <location>
        <begin position="24"/>
        <end position="122"/>
    </location>
</feature>
<name>A0A6P2DCM6_9BACT</name>
<reference evidence="3 4" key="1">
    <citation type="submission" date="2019-05" db="EMBL/GenBank/DDBJ databases">
        <authorList>
            <consortium name="Science for Life Laboratories"/>
        </authorList>
    </citation>
    <scope>NUCLEOTIDE SEQUENCE [LARGE SCALE GENOMIC DNA]</scope>
    <source>
        <strain evidence="3">Soil9</strain>
    </source>
</reference>
<feature type="signal peptide" evidence="2">
    <location>
        <begin position="1"/>
        <end position="23"/>
    </location>
</feature>
<organism evidence="3 4">
    <name type="scientific">Gemmata massiliana</name>
    <dbReference type="NCBI Taxonomy" id="1210884"/>
    <lineage>
        <taxon>Bacteria</taxon>
        <taxon>Pseudomonadati</taxon>
        <taxon>Planctomycetota</taxon>
        <taxon>Planctomycetia</taxon>
        <taxon>Gemmatales</taxon>
        <taxon>Gemmataceae</taxon>
        <taxon>Gemmata</taxon>
    </lineage>
</organism>
<evidence type="ECO:0000313" key="3">
    <source>
        <dbReference type="EMBL" id="VTR98997.1"/>
    </source>
</evidence>
<gene>
    <name evidence="3" type="ORF">SOIL9_00880</name>
</gene>
<sequence length="122" mass="13175">MKITLIVAASVAAMTIGSNTASAQPAVVVPHRNHYHVVPANPQPVYGYGYRGYSSGFYASPGYSFNSYSPGFGYSSGFYSPGFGYGGFYGGSWGGHHHHHHGHHHPGHHHGHNGHNGHHHHR</sequence>
<dbReference type="RefSeq" id="WP_162665795.1">
    <property type="nucleotide sequence ID" value="NZ_LR593886.1"/>
</dbReference>
<accession>A0A6P2DCM6</accession>
<dbReference type="Proteomes" id="UP000464178">
    <property type="component" value="Chromosome"/>
</dbReference>
<keyword evidence="4" id="KW-1185">Reference proteome</keyword>
<protein>
    <submittedName>
        <fullName evidence="3">Uncharacterized protein</fullName>
    </submittedName>
</protein>
<evidence type="ECO:0000256" key="1">
    <source>
        <dbReference type="SAM" id="MobiDB-lite"/>
    </source>
</evidence>
<dbReference type="EMBL" id="LR593886">
    <property type="protein sequence ID" value="VTR98997.1"/>
    <property type="molecule type" value="Genomic_DNA"/>
</dbReference>
<evidence type="ECO:0000256" key="2">
    <source>
        <dbReference type="SAM" id="SignalP"/>
    </source>
</evidence>
<proteinExistence type="predicted"/>
<dbReference type="KEGG" id="gms:SOIL9_00880"/>
<feature type="region of interest" description="Disordered" evidence="1">
    <location>
        <begin position="97"/>
        <end position="122"/>
    </location>
</feature>
<evidence type="ECO:0000313" key="4">
    <source>
        <dbReference type="Proteomes" id="UP000464178"/>
    </source>
</evidence>
<keyword evidence="2" id="KW-0732">Signal</keyword>
<dbReference type="AlphaFoldDB" id="A0A6P2DCM6"/>